<accession>F4G2U4</accession>
<dbReference type="Proteomes" id="UP000007812">
    <property type="component" value="Chromosome"/>
</dbReference>
<gene>
    <name evidence="1" type="ordered locus">Mcup_1037</name>
</gene>
<evidence type="ECO:0000313" key="2">
    <source>
        <dbReference type="Proteomes" id="UP000007812"/>
    </source>
</evidence>
<dbReference type="HOGENOM" id="CLU_784407_0_0_2"/>
<proteinExistence type="predicted"/>
<sequence>MNSDEIERLFQGDLRDLYYLYSKVKGEEVIKWMKERPKQQVSFHEEGGDQEIVVVIPTADSNGDLARRAREVYRNAHIIFVESRGPFFNYAHSVNEGIKRAKELKPSWIVVSNDDVTYADSIAKLKDELSVVSNAELIMASPGKYHTYPVLLVKVKESFIKGMRVMGPLLAPAEVYGKVLRHRERLGVEVITVIESMVGPFKRLAGEVAARVINAGSFMILKPESRLMDETFINSHEDLVFSLVSKSEIVNYKVREMRGASLGFGRLRFARTFVNEIYFNHLIRSGLLKGKMT</sequence>
<organism evidence="1 2">
    <name type="scientific">Metallosphaera cuprina (strain Ar-4)</name>
    <dbReference type="NCBI Taxonomy" id="1006006"/>
    <lineage>
        <taxon>Archaea</taxon>
        <taxon>Thermoproteota</taxon>
        <taxon>Thermoprotei</taxon>
        <taxon>Sulfolobales</taxon>
        <taxon>Sulfolobaceae</taxon>
        <taxon>Metallosphaera</taxon>
    </lineage>
</organism>
<keyword evidence="2" id="KW-1185">Reference proteome</keyword>
<dbReference type="RefSeq" id="WP_013737640.1">
    <property type="nucleotide sequence ID" value="NC_015435.1"/>
</dbReference>
<name>F4G2U4_METCR</name>
<evidence type="ECO:0000313" key="1">
    <source>
        <dbReference type="EMBL" id="AEB95142.1"/>
    </source>
</evidence>
<dbReference type="AlphaFoldDB" id="F4G2U4"/>
<dbReference type="OrthoDB" id="57542at2157"/>
<dbReference type="GeneID" id="10493228"/>
<protein>
    <submittedName>
        <fullName evidence="1">Uncharacterized protein</fullName>
    </submittedName>
</protein>
<dbReference type="eggNOG" id="arCOG07726">
    <property type="taxonomic scope" value="Archaea"/>
</dbReference>
<reference evidence="1 2" key="1">
    <citation type="journal article" date="2011" name="J. Bacteriol.">
        <title>Complete genome sequence of Metallosphaera cuprina, a metal sulfide-oxidizing archaeon from a hot spring.</title>
        <authorList>
            <person name="Liu L.J."/>
            <person name="You X.Y."/>
            <person name="Zheng H."/>
            <person name="Wang S."/>
            <person name="Jiang C.Y."/>
            <person name="Liu S.J."/>
        </authorList>
    </citation>
    <scope>NUCLEOTIDE SEQUENCE [LARGE SCALE GENOMIC DNA]</scope>
    <source>
        <strain evidence="1 2">Ar-4</strain>
    </source>
</reference>
<dbReference type="PATRIC" id="fig|1006006.8.peg.1029"/>
<dbReference type="STRING" id="1006006.Mcup_1037"/>
<dbReference type="KEGG" id="mcn:Mcup_1037"/>
<dbReference type="EMBL" id="CP002656">
    <property type="protein sequence ID" value="AEB95142.1"/>
    <property type="molecule type" value="Genomic_DNA"/>
</dbReference>